<feature type="domain" description="CNA-B" evidence="3">
    <location>
        <begin position="4715"/>
        <end position="4801"/>
    </location>
</feature>
<dbReference type="SUPFAM" id="SSF49478">
    <property type="entry name" value="Cna protein B-type domain"/>
    <property type="match status" value="5"/>
</dbReference>
<dbReference type="EMBL" id="FOZC01000014">
    <property type="protein sequence ID" value="SFR85116.1"/>
    <property type="molecule type" value="Genomic_DNA"/>
</dbReference>
<feature type="compositionally biased region" description="Basic and acidic residues" evidence="1">
    <location>
        <begin position="98"/>
        <end position="107"/>
    </location>
</feature>
<feature type="region of interest" description="Disordered" evidence="1">
    <location>
        <begin position="2350"/>
        <end position="2371"/>
    </location>
</feature>
<evidence type="ECO:0000259" key="3">
    <source>
        <dbReference type="Pfam" id="PF05738"/>
    </source>
</evidence>
<feature type="compositionally biased region" description="Acidic residues" evidence="1">
    <location>
        <begin position="633"/>
        <end position="643"/>
    </location>
</feature>
<proteinExistence type="predicted"/>
<feature type="region of interest" description="Disordered" evidence="1">
    <location>
        <begin position="2970"/>
        <end position="2991"/>
    </location>
</feature>
<dbReference type="RefSeq" id="WP_031473735.1">
    <property type="nucleotide sequence ID" value="NZ_FOZC01000014.1"/>
</dbReference>
<protein>
    <recommendedName>
        <fullName evidence="3">CNA-B domain-containing protein</fullName>
    </recommendedName>
</protein>
<feature type="domain" description="CNA-B" evidence="3">
    <location>
        <begin position="4331"/>
        <end position="4382"/>
    </location>
</feature>
<feature type="domain" description="CNA-B" evidence="3">
    <location>
        <begin position="2273"/>
        <end position="2349"/>
    </location>
</feature>
<feature type="region of interest" description="Disordered" evidence="1">
    <location>
        <begin position="5336"/>
        <end position="5377"/>
    </location>
</feature>
<dbReference type="Proteomes" id="UP000214760">
    <property type="component" value="Unassembled WGS sequence"/>
</dbReference>
<name>A0A1I6K1N6_9FIRM</name>
<evidence type="ECO:0000256" key="1">
    <source>
        <dbReference type="SAM" id="MobiDB-lite"/>
    </source>
</evidence>
<feature type="region of interest" description="Disordered" evidence="1">
    <location>
        <begin position="593"/>
        <end position="664"/>
    </location>
</feature>
<evidence type="ECO:0000313" key="5">
    <source>
        <dbReference type="Proteomes" id="UP000214760"/>
    </source>
</evidence>
<feature type="chain" id="PRO_5011573207" description="CNA-B domain-containing protein" evidence="2">
    <location>
        <begin position="30"/>
        <end position="5406"/>
    </location>
</feature>
<feature type="region of interest" description="Disordered" evidence="1">
    <location>
        <begin position="5274"/>
        <end position="5309"/>
    </location>
</feature>
<keyword evidence="2" id="KW-0732">Signal</keyword>
<dbReference type="CDD" id="cd00222">
    <property type="entry name" value="CollagenBindB"/>
    <property type="match status" value="3"/>
</dbReference>
<feature type="region of interest" description="Disordered" evidence="1">
    <location>
        <begin position="98"/>
        <end position="381"/>
    </location>
</feature>
<feature type="compositionally biased region" description="Basic and acidic residues" evidence="1">
    <location>
        <begin position="116"/>
        <end position="168"/>
    </location>
</feature>
<feature type="region of interest" description="Disordered" evidence="1">
    <location>
        <begin position="550"/>
        <end position="569"/>
    </location>
</feature>
<feature type="compositionally biased region" description="Basic and acidic residues" evidence="1">
    <location>
        <begin position="338"/>
        <end position="378"/>
    </location>
</feature>
<gene>
    <name evidence="4" type="ORF">SAMN02910262_02182</name>
</gene>
<dbReference type="InterPro" id="IPR008454">
    <property type="entry name" value="Collagen-bd_Cna-like_B-typ_dom"/>
</dbReference>
<feature type="compositionally biased region" description="Basic and acidic residues" evidence="1">
    <location>
        <begin position="644"/>
        <end position="661"/>
    </location>
</feature>
<feature type="compositionally biased region" description="Basic and acidic residues" evidence="1">
    <location>
        <begin position="178"/>
        <end position="210"/>
    </location>
</feature>
<feature type="compositionally biased region" description="Gly residues" evidence="1">
    <location>
        <begin position="5275"/>
        <end position="5295"/>
    </location>
</feature>
<evidence type="ECO:0000313" key="4">
    <source>
        <dbReference type="EMBL" id="SFR85116.1"/>
    </source>
</evidence>
<dbReference type="Pfam" id="PF05738">
    <property type="entry name" value="Cna_B"/>
    <property type="match status" value="5"/>
</dbReference>
<feature type="compositionally biased region" description="Basic and acidic residues" evidence="1">
    <location>
        <begin position="217"/>
        <end position="233"/>
    </location>
</feature>
<evidence type="ECO:0000256" key="2">
    <source>
        <dbReference type="SAM" id="SignalP"/>
    </source>
</evidence>
<sequence>MKRSFLNRASALMLSVLMFVNTSASTVLAATGGEDAPSDVIERIQELDDAVREQTVPLGTKLYELNLPKTIRAVVVDHSFYETDKAYEVYNAIAPTGDETKDRRADASDEEEETEKETKAAKTEEAGEETKSAKAEKDGNATESGKADKEVTEAADKAEKETKAETVKSGDAAEAIEADNRSAKEADTDEAGKSDKAEKDANADSEKSGDAAEISEEDNRSAKEAEIGKENGAAKETGVGKENGSAKEANTDEAGKSDKAEKDANAETEKSGDAAEDIEEDNKSAKEAENGNNNGSAKEAETEKEAESARGADTESESTAAKETDAAAETISENASESETKAEDVTDKEKEERQKKAEEKEAEKKKEEAKKAEAKKNAYWDQDELNEYFDGLLDGSISSSEAPKGMKLRPVTVRWNIDPDQSVSDVYDPEVPGTYVFRAEVKSSRLVPGDGAEMPEITVTVDDGSIPFHKTVRHIGGESGPVNVTVDAEAGVIPAGTTLNVRPIRGKAAKKTVRGSVEEGVSRYAEEQYIELPEIEKLYSFEVLLTDRDGETVTPDTSEGELRVSVEPVNMDGVAEGESSYHVFRIDPSELGLSDAEENNGLSDPEQKQGAISDEENEMPAENDALSAGEAKAEDDAEDDTEDRSEPETAEKAPIRDEAREGIVGSVKDGFDRIGDAVVRPVIDAVNDIFPESSDYPVAEMIPEDDAETDEENKTVSFRTEETGVFAAVRISREEAQSTEFNKHITIDGVRIQVSAPAGVFPAGSSLKAVKVADYRKKTIDRVLRDTIGENDAAEEENDETGNEEKPSLVRSYVFDLTILDKDGNEIQPDTSNGEVSVRFSRLDMTTIRKGEERIAVFHLGEEKDAEMLPAAVDTAQKSVEVKADHFSEFAVAFMTAVENGLSHEFKIHSEENSGSGEAENTVPDDARINYVIRDVKAKLISESETGTDGENVSVEFGVKVLPEDGDPEIVEVKDGSFTLPAAITDFTVIARAVTDETAAENKTFSVSFGLGIDSVRIGNDDCTVHYESKTGDEDYRADVAAELNSDHFENMYASLRWEKSDVRVEVKYLCEGEEIPAEDLENISYEIADRLEDGILDKENAPKIYKYDFDGAVLRMDGEEIPVAAVSRTGYRAESAAESSALTGDSVLVLNYNKKEEITYTVQLSLYPQNMNVTVPFRVTGFAEGESAQVDGFSVTGDGEADSTQEGYSFGNGALSFRVNLETPKTLTIKTYSDSKELKLSVDNDAAEAEGFRYQALGSELEKVLDDASKTMEYTVQMPSQEGVLLDMRWNDNNNPKTNLTLPKLKLQYRIQGKNDDDAWKDVKEDENGDCYFDAGAGSRKGLDLSNAEILTAEHPLSDSGIGLQKSNNMSWEYKFVQKLYGYFYGSGQVKKVEYRLAVDGDNAYLTLEDGRKLDYTSRYDTNKERTENNQILVHTLKSDYRAVAEWGDNGDKYGTRPKLDHFPEGTVLTRTLDQKTEEAAVDSASNTAAFEDGMQVTVSCERTEAGEDVITLPDAPGFDANNHPYVYTLKFPELAEEDKLIGSRAVSRFELKTADGLKLFKNVSGAYYGAYCENTDESNDSMNEKELYSGGKLHLALTGKTSFTMNYVWNDANKYNDENNGNRRPKYQGVLYRYIDVEGKSFQTASPVPNVDAVSLANDSAANEIQNIRVPEDGSGTEQKYLNAFDENGNPYVYFLKLATTSAGTLESGDAIKLERHAGKKEQIGNSNDNAASSENGWFDEKSGSNFIYNGNELHFVLTGTTDVTVKETWIDAARADKKSWVTLKLKRKKLKVSDDANVDSLYEDDDAYNNGNEAKTEKLGPFNAETKSITSTAFTGLSRYDENGKEYKYYAEEAEIRFEEDGDQPAAVITEIDKHGKQYVISHTGYRYLHTVSDDGNNFINITNKLEGDAKVYITKRFPNGVLPYAADGQGTKNVITFTVYRDGKKIGTVDYTAEYKKDDSGNPNESRMFTGDPAYKGKTEYEVPADSSSGDNAAARVYSVTYDDTLLIDSYADLTTRKDDIPSEGALPRYDDKGKQYHYTVSEAEVKLEDGTDVKKLYYLDYSNTADEGTNEQAVTGTEIKEKHSLDRAVFTNSKRITGKASYTVTNRWIDGGDSIYHKTVHFALQYNADGEKDWRTVDKGTIQPNQQYVRRSVPDKATVGGTEIDLQAAWKTGKDSYFRVVETGIGYDSETDPNNVNYRYITKDSMAQEEADPKNPYPEYYLDGNKAREMDFAVTPDQNYAVLPVADRDTEYDFALTNRRIGLLTIDLTNKWVDGSDHQGARPATLVYHINGDGKSSIDLEVKAEEGKTGDTWHAVSVELPKYDVKDGDIYHYNVRADHVTTEKDGTTTETQVTGGSFTTKTNDGRDLTYSNQPEEDKSKYVIGPHHTGDVQNVTFDNVLTETFSLSVNKYWMDLGDAETVNRRPDIYMKVYRKYYNSKDRKDVTEEAGYFDNDWVIKSSHWWVNTFKNVPRYTAAGDEYTYYFVEQFQDAQGDYEIVGAFSGEPTEEDNGFAIDEEKRLSLVNVSENGEEDNRIAAVFDSEKKISSTIVNRPVKDRTIFGKKIWNLPEGTVSLSEVHLPTITIVLTRAEYRGTDASGNVSYGPYEPCTEKYDENRNLISNMVDGHVEPMFVELTSKKDSYSFGPLPAYDGNGRLYRYRVIELSRLYKLDEPDAKEEEGGTDGAFAARKAEWPNLLSDERKAQADMVGKLYREGDGTISEKTNSIALTNTYDPPLNYRITAEKNWEGFDRLTAVQKSKPVSVKFVLYRSVGMGMDGTALTYDTAKTWLKAAEQTVTLNPEDFSGLAEAGYRSEITFDQLPYYGPDGAPYLYKIAEEDPDTAKKVVGTAYAVLTETEQDGQKTTVKTAKNTVPIVNVKAPDANADGTDATASGNGSGTAALINHYSNDLTLIVKKEWKDGVSGSAGADHMPGELHVTVYRTADGYEPETVANLTLTKEHGWTVSGETAAEGSATETPAAETDSRLSGLPKYAPDGAVYTYHAAENLSADAECAFHMPADAEDTAEAENIGKLALPVEWSGVYTKRHVSGDVYRADGAAAQTDTVLTLNNEFRLATVTLSGKKLTDQAGTELTAEQIAFADRFRGIPEELTFRIAYTTDDLSDDSKKASAAWKVLTEDTASGAGYPVERKMTLSRTDWKYYGDGADRTKTSLTMTGLPRFIPVDGEYRKEYREVHYRFFEYAMAYPDGAGGVAAPILRSGVKADGTVDGLLAETEIGSVTSGFGEESFFASAEVNGFYSDSTTDSAVCVNRIPVRSLEIFKEWDDQFDRDGVRPEKMTFRIAQEDGSAEASAVYADVELTGDNVSTKEAGNAEANLWKSTKTENADLPAYLLPVFREGTAEAASYRIREDVSGDGAASYTRHQVKRNEGAYTADTDQTEIALPAYTAGEKSASAGEVKGDTVWFKNGRDADTIALSIRKLWRFAGKDYDGTENAVPAALKKYFEGNSLKMIFSLQYREAGTGDWKDVVQDEDGTKKTGFTQDNALSVSPAVSDSGALNTADPKGLQWIRVPVHADDHDLAGTPAFEFRLRESVKLGADAFTAKEVFSDPVSAAEVRKEQEKAEDDAAYKLTVTNEFKSASLSVKKTWDDQENRYGTRPAAVLYEIQVKEDSQNARALTAAELETSQNTRALTAAELKTFGFAGTIVTEDGISLARGEKDADYTIQLSGLPEISPAGTELRYRAVERKLLYASEGDTASGQEIPVGTQNGESIYYTEASDAGDPADRFAEKKTVNGKTVLEQELRNTLSSVTLTGTKIWKGGALTDDWNFGKTIASVTYGVQSRAGEDSDWKDVKTSGTSGETLLQKTAAHTGMEDSVSWSGEDALPMFDTDGNRVEYRIREISYRLNDGTEVSANRETPEVNGETEPAERARIGNYVITSDADTESVKADDGSFRSTLTNTAITAPLAIRKIWEDQDDLDRHRPDHVTVTVKAAVTKSGADDYETISIPASAVLAAAAASDDGRITVKNGEITLTLTAADAAEDGSWTRTLTGLPVYDLNGNKIRYTVSEPETIEKYTASGKVFYGTDRKKPEKGNGYFALAELNEAGEGAAPTTVVFTNNHGQNVVEIHVEKRWEGDGENLLGDRPAQVKARLYASWMGADGKLTEPAPAVDTNGVTVAPVILTKENGWKGGWTEAIPLKKRVGSDPTSAGTPIIYSVREEISDNRFIDPETGGYVPAVTDTGKADSYSYGVGVLQAESGNYVLTNRMKTSGIRVTKTWTDENSENRTDAEKFRYGNIDRTKGPASASLMLQRTADTGLVPGSAGWENADWKDVPLKADTDGDGTILLARSSTETEESKTIGSVVVRTVSGPERVTVEFSGLPMADADGDTYLYRVRETETSGYEPHVSYPESDGVSIGQGEETALENGFMRGDLTVTKVWEDDHDRYGTRPKKLKITVIPKIGADADGNGGEEIAIDGLNAKKTGVRDAGFESASLWAGLFGANAEDGEFLLDSTSADESGDKWSYTWKNLPAKTPDGEIITYVVSESGAEGDSLAGYQAVDAAGSPSDHLQQAVRCLNADGSGPENAAVTFTNRLKTTSFKVTKVWEDGYDDPTGVNRHVKSVLAVLQKQEEGSDEWQTVKFGSTEKAEEISLLPDEDAARNWSHTWTKLPTHTADGKELRYRAVEAGLELTRQKNDGANLIAEAGTLTDQGSLNPYRYRTTYDEEDTGAQSEGAKAGTIANRLITGSITATKVWDDDRDRDGIRPDAVTLHLIREAGGRSEQLPAAFDRRLEDQKARGEGDWTSVSWENLPVRDADGTEFRYTVKEEVDEMPGYVPYQKLDALFAGEVKEPAAFALTADGEIQLTIINRHIPAETKVEIRKQWNTIFHGARPDYAEFELTAHWTEDGAERSEAVRDGALKESDDDGDHYWFHVGEGDEERDQKTVWSRTIEKLPAFRQGLSGVPVTYEITERPVEGYKTSYEKKASSAVTSSDIRKMTQDADGRTIIPVQLTAVNTPDTTDLTISVDWDNEIPVIARSIDKVVFRLQRRHAGSDESWQYVWVTDEKSSKPVEFEAEMPKVLGASRRAEVRVDGLPLYDPGYETFLFFAPRGGSKLQNSMFEYRAVEDRMVLNNRAEVRLRNYEEGDFVGSYQAVGKDGSELKEGSVLGVRRYRSDWKNTSHAVKIALSKKWTDEAGKTEIGTDSVDVTISASAQNTAVDLEELTRTVTLSKENGWSAVVENLPDETVEGYPVTYTIRESGRSNYKATYEVSEAAQMQEGMPHSGDGSAAKFITGDNVEVTFINSRVLNGGGSGTGGSGSGGKHSGGSGKRSSGIPEGPAKEIEEKIQTEGKIITETLMPEPMVEKAIRQSDEETKDSLSAVANGIPSDSWRTNHRTPGTHQVPRTGDDRQMKREAATAALAIFGLTGWTIYRKRFERKD</sequence>
<feature type="domain" description="CNA-B" evidence="3">
    <location>
        <begin position="3992"/>
        <end position="4043"/>
    </location>
</feature>
<reference evidence="4 5" key="1">
    <citation type="submission" date="2016-10" db="EMBL/GenBank/DDBJ databases">
        <authorList>
            <person name="de Groot N.N."/>
        </authorList>
    </citation>
    <scope>NUCLEOTIDE SEQUENCE [LARGE SCALE GENOMIC DNA]</scope>
    <source>
        <strain evidence="4 5">F</strain>
    </source>
</reference>
<feature type="domain" description="CNA-B" evidence="3">
    <location>
        <begin position="5153"/>
        <end position="5236"/>
    </location>
</feature>
<dbReference type="Gene3D" id="2.60.40.1140">
    <property type="entry name" value="Collagen-binding surface protein Cna, B-type domain"/>
    <property type="match status" value="12"/>
</dbReference>
<organism evidence="4 5">
    <name type="scientific">[Clostridium] aminophilum</name>
    <dbReference type="NCBI Taxonomy" id="1526"/>
    <lineage>
        <taxon>Bacteria</taxon>
        <taxon>Bacillati</taxon>
        <taxon>Bacillota</taxon>
        <taxon>Clostridia</taxon>
        <taxon>Lachnospirales</taxon>
        <taxon>Lachnospiraceae</taxon>
    </lineage>
</organism>
<feature type="compositionally biased region" description="Basic and acidic residues" evidence="1">
    <location>
        <begin position="249"/>
        <end position="273"/>
    </location>
</feature>
<feature type="compositionally biased region" description="Low complexity" evidence="1">
    <location>
        <begin position="2353"/>
        <end position="2365"/>
    </location>
</feature>
<accession>A0A1I6K1N6</accession>
<feature type="compositionally biased region" description="Basic and acidic residues" evidence="1">
    <location>
        <begin position="298"/>
        <end position="313"/>
    </location>
</feature>
<feature type="signal peptide" evidence="2">
    <location>
        <begin position="1"/>
        <end position="29"/>
    </location>
</feature>